<sequence length="133" mass="14846">MPLQWDPRLTPFPSSFILRDLAMGIISSKPIPFVLTFDEKKNMFSTILLLTELLMAQIASVLFLWPITEAGAVSCTKLGPFFFFEICGSSACTLASEDQLCRPQPKAYCIKALCMSDRSVETQLEDPSRCQSI</sequence>
<name>A0A1L9S9X9_9EURO</name>
<dbReference type="RefSeq" id="XP_022578468.1">
    <property type="nucleotide sequence ID" value="XM_022730240.1"/>
</dbReference>
<gene>
    <name evidence="2" type="ORF">ASPZODRAFT_801385</name>
</gene>
<dbReference type="Proteomes" id="UP000184188">
    <property type="component" value="Unassembled WGS sequence"/>
</dbReference>
<feature type="transmembrane region" description="Helical" evidence="1">
    <location>
        <begin position="47"/>
        <end position="67"/>
    </location>
</feature>
<evidence type="ECO:0000256" key="1">
    <source>
        <dbReference type="SAM" id="Phobius"/>
    </source>
</evidence>
<organism evidence="2 3">
    <name type="scientific">Penicilliopsis zonata CBS 506.65</name>
    <dbReference type="NCBI Taxonomy" id="1073090"/>
    <lineage>
        <taxon>Eukaryota</taxon>
        <taxon>Fungi</taxon>
        <taxon>Dikarya</taxon>
        <taxon>Ascomycota</taxon>
        <taxon>Pezizomycotina</taxon>
        <taxon>Eurotiomycetes</taxon>
        <taxon>Eurotiomycetidae</taxon>
        <taxon>Eurotiales</taxon>
        <taxon>Aspergillaceae</taxon>
        <taxon>Penicilliopsis</taxon>
    </lineage>
</organism>
<dbReference type="AlphaFoldDB" id="A0A1L9S9X9"/>
<keyword evidence="3" id="KW-1185">Reference proteome</keyword>
<protein>
    <submittedName>
        <fullName evidence="2">Uncharacterized protein</fullName>
    </submittedName>
</protein>
<keyword evidence="1" id="KW-0812">Transmembrane</keyword>
<evidence type="ECO:0000313" key="2">
    <source>
        <dbReference type="EMBL" id="OJJ43958.1"/>
    </source>
</evidence>
<keyword evidence="1" id="KW-1133">Transmembrane helix</keyword>
<dbReference type="EMBL" id="KV878349">
    <property type="protein sequence ID" value="OJJ43958.1"/>
    <property type="molecule type" value="Genomic_DNA"/>
</dbReference>
<accession>A0A1L9S9X9</accession>
<dbReference type="GeneID" id="34616704"/>
<evidence type="ECO:0000313" key="3">
    <source>
        <dbReference type="Proteomes" id="UP000184188"/>
    </source>
</evidence>
<keyword evidence="1" id="KW-0472">Membrane</keyword>
<reference evidence="3" key="1">
    <citation type="journal article" date="2017" name="Genome Biol.">
        <title>Comparative genomics reveals high biological diversity and specific adaptations in the industrially and medically important fungal genus Aspergillus.</title>
        <authorList>
            <person name="de Vries R.P."/>
            <person name="Riley R."/>
            <person name="Wiebenga A."/>
            <person name="Aguilar-Osorio G."/>
            <person name="Amillis S."/>
            <person name="Uchima C.A."/>
            <person name="Anderluh G."/>
            <person name="Asadollahi M."/>
            <person name="Askin M."/>
            <person name="Barry K."/>
            <person name="Battaglia E."/>
            <person name="Bayram O."/>
            <person name="Benocci T."/>
            <person name="Braus-Stromeyer S.A."/>
            <person name="Caldana C."/>
            <person name="Canovas D."/>
            <person name="Cerqueira G.C."/>
            <person name="Chen F."/>
            <person name="Chen W."/>
            <person name="Choi C."/>
            <person name="Clum A."/>
            <person name="Dos Santos R.A."/>
            <person name="Damasio A.R."/>
            <person name="Diallinas G."/>
            <person name="Emri T."/>
            <person name="Fekete E."/>
            <person name="Flipphi M."/>
            <person name="Freyberg S."/>
            <person name="Gallo A."/>
            <person name="Gournas C."/>
            <person name="Habgood R."/>
            <person name="Hainaut M."/>
            <person name="Harispe M.L."/>
            <person name="Henrissat B."/>
            <person name="Hilden K.S."/>
            <person name="Hope R."/>
            <person name="Hossain A."/>
            <person name="Karabika E."/>
            <person name="Karaffa L."/>
            <person name="Karanyi Z."/>
            <person name="Krasevec N."/>
            <person name="Kuo A."/>
            <person name="Kusch H."/>
            <person name="LaButti K."/>
            <person name="Lagendijk E.L."/>
            <person name="Lapidus A."/>
            <person name="Levasseur A."/>
            <person name="Lindquist E."/>
            <person name="Lipzen A."/>
            <person name="Logrieco A.F."/>
            <person name="MacCabe A."/>
            <person name="Maekelae M.R."/>
            <person name="Malavazi I."/>
            <person name="Melin P."/>
            <person name="Meyer V."/>
            <person name="Mielnichuk N."/>
            <person name="Miskei M."/>
            <person name="Molnar A.P."/>
            <person name="Mule G."/>
            <person name="Ngan C.Y."/>
            <person name="Orejas M."/>
            <person name="Orosz E."/>
            <person name="Ouedraogo J.P."/>
            <person name="Overkamp K.M."/>
            <person name="Park H.-S."/>
            <person name="Perrone G."/>
            <person name="Piumi F."/>
            <person name="Punt P.J."/>
            <person name="Ram A.F."/>
            <person name="Ramon A."/>
            <person name="Rauscher S."/>
            <person name="Record E."/>
            <person name="Riano-Pachon D.M."/>
            <person name="Robert V."/>
            <person name="Roehrig J."/>
            <person name="Ruller R."/>
            <person name="Salamov A."/>
            <person name="Salih N.S."/>
            <person name="Samson R.A."/>
            <person name="Sandor E."/>
            <person name="Sanguinetti M."/>
            <person name="Schuetze T."/>
            <person name="Sepcic K."/>
            <person name="Shelest E."/>
            <person name="Sherlock G."/>
            <person name="Sophianopoulou V."/>
            <person name="Squina F.M."/>
            <person name="Sun H."/>
            <person name="Susca A."/>
            <person name="Todd R.B."/>
            <person name="Tsang A."/>
            <person name="Unkles S.E."/>
            <person name="van de Wiele N."/>
            <person name="van Rossen-Uffink D."/>
            <person name="Oliveira J.V."/>
            <person name="Vesth T.C."/>
            <person name="Visser J."/>
            <person name="Yu J.-H."/>
            <person name="Zhou M."/>
            <person name="Andersen M.R."/>
            <person name="Archer D.B."/>
            <person name="Baker S.E."/>
            <person name="Benoit I."/>
            <person name="Brakhage A.A."/>
            <person name="Braus G.H."/>
            <person name="Fischer R."/>
            <person name="Frisvad J.C."/>
            <person name="Goldman G.H."/>
            <person name="Houbraken J."/>
            <person name="Oakley B."/>
            <person name="Pocsi I."/>
            <person name="Scazzocchio C."/>
            <person name="Seiboth B."/>
            <person name="vanKuyk P.A."/>
            <person name="Wortman J."/>
            <person name="Dyer P.S."/>
            <person name="Grigoriev I.V."/>
        </authorList>
    </citation>
    <scope>NUCLEOTIDE SEQUENCE [LARGE SCALE GENOMIC DNA]</scope>
    <source>
        <strain evidence="3">CBS 506.65</strain>
    </source>
</reference>
<proteinExistence type="predicted"/>
<dbReference type="VEuPathDB" id="FungiDB:ASPZODRAFT_801385"/>